<feature type="compositionally biased region" description="Pro residues" evidence="2">
    <location>
        <begin position="40"/>
        <end position="50"/>
    </location>
</feature>
<sequence length="273" mass="29588">MPLALSGIRLGAYLLAGASLLAAAPGYAQQPAPTDKRSLPPIPGLGPAPVLPAHATPAEKEAYARQMAERTRQRWNYLLTDSVARTRVFNTAPNALLVETVRGLPPGTVLDADMGEGRNALYLAQLGWQVTGVDVAEKALAFAQRRAQSMGVKLTTEVHDMATYDWGTNKWDLIVLSYAGGRDYAPRVAQALKPGGLVVLEAFHMDATTRLQVVDGDYRVFFRTNELPKLYGGAGLKIVRYEEPLAPADFTKETLRLVRLVAQKPNPAPTSGR</sequence>
<keyword evidence="6" id="KW-1185">Reference proteome</keyword>
<organism evidence="5 6">
    <name type="scientific">Hymenobacter ginkgonis</name>
    <dbReference type="NCBI Taxonomy" id="2682976"/>
    <lineage>
        <taxon>Bacteria</taxon>
        <taxon>Pseudomonadati</taxon>
        <taxon>Bacteroidota</taxon>
        <taxon>Cytophagia</taxon>
        <taxon>Cytophagales</taxon>
        <taxon>Hymenobacteraceae</taxon>
        <taxon>Hymenobacter</taxon>
    </lineage>
</organism>
<name>A0A7K1TFQ8_9BACT</name>
<dbReference type="Pfam" id="PF13649">
    <property type="entry name" value="Methyltransf_25"/>
    <property type="match status" value="1"/>
</dbReference>
<dbReference type="PANTHER" id="PTHR43861">
    <property type="entry name" value="TRANS-ACONITATE 2-METHYLTRANSFERASE-RELATED"/>
    <property type="match status" value="1"/>
</dbReference>
<reference evidence="5 6" key="1">
    <citation type="submission" date="2019-12" db="EMBL/GenBank/DDBJ databases">
        <title>Hymenobacter sp. HMF4947 Genome sequencing and assembly.</title>
        <authorList>
            <person name="Kang H."/>
            <person name="Cha I."/>
            <person name="Kim H."/>
            <person name="Joh K."/>
        </authorList>
    </citation>
    <scope>NUCLEOTIDE SEQUENCE [LARGE SCALE GENOMIC DNA]</scope>
    <source>
        <strain evidence="5 6">HMF4947</strain>
    </source>
</reference>
<dbReference type="GO" id="GO:0032259">
    <property type="term" value="P:methylation"/>
    <property type="evidence" value="ECO:0007669"/>
    <property type="project" value="UniProtKB-KW"/>
</dbReference>
<keyword evidence="3" id="KW-0732">Signal</keyword>
<feature type="domain" description="Methyltransferase" evidence="4">
    <location>
        <begin position="109"/>
        <end position="196"/>
    </location>
</feature>
<dbReference type="AlphaFoldDB" id="A0A7K1TFQ8"/>
<keyword evidence="1 5" id="KW-0808">Transferase</keyword>
<dbReference type="EMBL" id="WQKZ01000003">
    <property type="protein sequence ID" value="MVN77225.1"/>
    <property type="molecule type" value="Genomic_DNA"/>
</dbReference>
<dbReference type="InterPro" id="IPR029063">
    <property type="entry name" value="SAM-dependent_MTases_sf"/>
</dbReference>
<keyword evidence="5" id="KW-0489">Methyltransferase</keyword>
<gene>
    <name evidence="5" type="ORF">GO988_12895</name>
</gene>
<protein>
    <submittedName>
        <fullName evidence="5">Methyltransferase domain-containing protein</fullName>
    </submittedName>
</protein>
<dbReference type="CDD" id="cd02440">
    <property type="entry name" value="AdoMet_MTases"/>
    <property type="match status" value="1"/>
</dbReference>
<dbReference type="Gene3D" id="3.40.50.150">
    <property type="entry name" value="Vaccinia Virus protein VP39"/>
    <property type="match status" value="1"/>
</dbReference>
<dbReference type="RefSeq" id="WP_157566057.1">
    <property type="nucleotide sequence ID" value="NZ_WQKZ01000003.1"/>
</dbReference>
<proteinExistence type="predicted"/>
<dbReference type="PANTHER" id="PTHR43861:SF3">
    <property type="entry name" value="PUTATIVE (AFU_ORTHOLOGUE AFUA_2G14390)-RELATED"/>
    <property type="match status" value="1"/>
</dbReference>
<evidence type="ECO:0000259" key="4">
    <source>
        <dbReference type="Pfam" id="PF13649"/>
    </source>
</evidence>
<dbReference type="Proteomes" id="UP000441336">
    <property type="component" value="Unassembled WGS sequence"/>
</dbReference>
<feature type="chain" id="PRO_5029803775" evidence="3">
    <location>
        <begin position="29"/>
        <end position="273"/>
    </location>
</feature>
<evidence type="ECO:0000313" key="6">
    <source>
        <dbReference type="Proteomes" id="UP000441336"/>
    </source>
</evidence>
<dbReference type="SUPFAM" id="SSF53335">
    <property type="entry name" value="S-adenosyl-L-methionine-dependent methyltransferases"/>
    <property type="match status" value="1"/>
</dbReference>
<evidence type="ECO:0000256" key="1">
    <source>
        <dbReference type="ARBA" id="ARBA00022679"/>
    </source>
</evidence>
<evidence type="ECO:0000256" key="2">
    <source>
        <dbReference type="SAM" id="MobiDB-lite"/>
    </source>
</evidence>
<evidence type="ECO:0000313" key="5">
    <source>
        <dbReference type="EMBL" id="MVN77225.1"/>
    </source>
</evidence>
<feature type="signal peptide" evidence="3">
    <location>
        <begin position="1"/>
        <end position="28"/>
    </location>
</feature>
<dbReference type="GO" id="GO:0008168">
    <property type="term" value="F:methyltransferase activity"/>
    <property type="evidence" value="ECO:0007669"/>
    <property type="project" value="UniProtKB-KW"/>
</dbReference>
<evidence type="ECO:0000256" key="3">
    <source>
        <dbReference type="SAM" id="SignalP"/>
    </source>
</evidence>
<dbReference type="InterPro" id="IPR041698">
    <property type="entry name" value="Methyltransf_25"/>
</dbReference>
<feature type="region of interest" description="Disordered" evidence="2">
    <location>
        <begin position="29"/>
        <end position="51"/>
    </location>
</feature>
<comment type="caution">
    <text evidence="5">The sequence shown here is derived from an EMBL/GenBank/DDBJ whole genome shotgun (WGS) entry which is preliminary data.</text>
</comment>
<accession>A0A7K1TFQ8</accession>